<dbReference type="Gene3D" id="6.10.340.10">
    <property type="match status" value="1"/>
</dbReference>
<evidence type="ECO:0000256" key="3">
    <source>
        <dbReference type="ARBA" id="ARBA00023224"/>
    </source>
</evidence>
<dbReference type="PROSITE" id="PS50192">
    <property type="entry name" value="T_SNARE"/>
    <property type="match status" value="1"/>
</dbReference>
<keyword evidence="6" id="KW-0472">Membrane</keyword>
<accession>A0ABQ6CXF2</accession>
<keyword evidence="11" id="KW-1185">Reference proteome</keyword>
<dbReference type="Proteomes" id="UP001156881">
    <property type="component" value="Unassembled WGS sequence"/>
</dbReference>
<evidence type="ECO:0000256" key="2">
    <source>
        <dbReference type="ARBA" id="ARBA00022519"/>
    </source>
</evidence>
<feature type="transmembrane region" description="Helical" evidence="6">
    <location>
        <begin position="12"/>
        <end position="32"/>
    </location>
</feature>
<dbReference type="Pfam" id="PF00015">
    <property type="entry name" value="MCPsignal"/>
    <property type="match status" value="1"/>
</dbReference>
<feature type="domain" description="HAMP" evidence="9">
    <location>
        <begin position="214"/>
        <end position="267"/>
    </location>
</feature>
<dbReference type="PROSITE" id="PS50111">
    <property type="entry name" value="CHEMOTAXIS_TRANSDUC_2"/>
    <property type="match status" value="1"/>
</dbReference>
<dbReference type="Gene3D" id="1.10.287.950">
    <property type="entry name" value="Methyl-accepting chemotaxis protein"/>
    <property type="match status" value="1"/>
</dbReference>
<evidence type="ECO:0000259" key="9">
    <source>
        <dbReference type="PROSITE" id="PS50885"/>
    </source>
</evidence>
<dbReference type="EMBL" id="BSPG01000002">
    <property type="protein sequence ID" value="GLS42748.1"/>
    <property type="molecule type" value="Genomic_DNA"/>
</dbReference>
<feature type="domain" description="T-SNARE coiled-coil homology" evidence="8">
    <location>
        <begin position="460"/>
        <end position="522"/>
    </location>
</feature>
<dbReference type="InterPro" id="IPR004089">
    <property type="entry name" value="MCPsignal_dom"/>
</dbReference>
<dbReference type="InterPro" id="IPR003660">
    <property type="entry name" value="HAMP_dom"/>
</dbReference>
<keyword evidence="6" id="KW-0812">Transmembrane</keyword>
<evidence type="ECO:0000256" key="1">
    <source>
        <dbReference type="ARBA" id="ARBA00004429"/>
    </source>
</evidence>
<dbReference type="PRINTS" id="PR00260">
    <property type="entry name" value="CHEMTRNSDUCR"/>
</dbReference>
<dbReference type="SMART" id="SM00304">
    <property type="entry name" value="HAMP"/>
    <property type="match status" value="1"/>
</dbReference>
<sequence>MFGALMSKLSIIAKFAIANAILAGIIICYSGYNYISQSNVETVSQSTNREWEKTVVLREIQMHIVDVQALVRGMTITGSGYLQNIYSDRLTQIDGQFVNLKALSLGDDDMASVTASLRQAVEKLTRTVYDRQVSLALNPATNAAAMQIERSGEAWPLLEQVMKDTDRATELQQRRLLLASELKSETFRQQRFAAPLAAVAALLATAAIAVLLRQIIVRPLQRITSSVTALAGNDLTVTIPFTARADEIGAMARAITGFKEGLIRKEALEREVAVAQSDADGQRKLMMNGIADSFESVVGNIVGSVSASAGDLHATAQTMEAVATRAASRSFNVAAAAEQASSNVSTVAAAAEELGSSVQEIGRQVDNSARLAHQAVSEADQTGILVKELSGAATRIGDAVAMIASIAAQTNLLALNATIEAARAGEAGRGFAVVAAEVKDLAGQTARATDEITAQIGCIQAATGDSVLAIEGITKRIREISGVATSIAAAVEEQGAATQEIVRNVAQASIGTDEVTTNIAEVAGAVEQTGTSSAQVVGAAANLSRQSECLTSEVERFLSNIRAA</sequence>
<dbReference type="PANTHER" id="PTHR32089:SF112">
    <property type="entry name" value="LYSOZYME-LIKE PROTEIN-RELATED"/>
    <property type="match status" value="1"/>
</dbReference>
<evidence type="ECO:0000313" key="11">
    <source>
        <dbReference type="Proteomes" id="UP001156881"/>
    </source>
</evidence>
<evidence type="ECO:0000256" key="4">
    <source>
        <dbReference type="ARBA" id="ARBA00029447"/>
    </source>
</evidence>
<evidence type="ECO:0008006" key="12">
    <source>
        <dbReference type="Google" id="ProtNLM"/>
    </source>
</evidence>
<evidence type="ECO:0000256" key="6">
    <source>
        <dbReference type="SAM" id="Phobius"/>
    </source>
</evidence>
<comment type="similarity">
    <text evidence="4">Belongs to the methyl-accepting chemotaxis (MCP) protein family.</text>
</comment>
<dbReference type="InterPro" id="IPR000727">
    <property type="entry name" value="T_SNARE_dom"/>
</dbReference>
<feature type="domain" description="Methyl-accepting transducer" evidence="7">
    <location>
        <begin position="301"/>
        <end position="544"/>
    </location>
</feature>
<feature type="transmembrane region" description="Helical" evidence="6">
    <location>
        <begin position="192"/>
        <end position="212"/>
    </location>
</feature>
<comment type="subcellular location">
    <subcellularLocation>
        <location evidence="1">Cell inner membrane</location>
        <topology evidence="1">Multi-pass membrane protein</topology>
    </subcellularLocation>
</comment>
<dbReference type="Pfam" id="PF00672">
    <property type="entry name" value="HAMP"/>
    <property type="match status" value="1"/>
</dbReference>
<evidence type="ECO:0000256" key="5">
    <source>
        <dbReference type="PROSITE-ProRule" id="PRU00284"/>
    </source>
</evidence>
<dbReference type="PANTHER" id="PTHR32089">
    <property type="entry name" value="METHYL-ACCEPTING CHEMOTAXIS PROTEIN MCPB"/>
    <property type="match status" value="1"/>
</dbReference>
<name>A0ABQ6CXF2_9HYPH</name>
<evidence type="ECO:0000259" key="7">
    <source>
        <dbReference type="PROSITE" id="PS50111"/>
    </source>
</evidence>
<keyword evidence="2" id="KW-1003">Cell membrane</keyword>
<protein>
    <recommendedName>
        <fullName evidence="12">Methyl-accepting chemotaxis protein</fullName>
    </recommendedName>
</protein>
<dbReference type="CDD" id="cd06225">
    <property type="entry name" value="HAMP"/>
    <property type="match status" value="1"/>
</dbReference>
<organism evidence="10 11">
    <name type="scientific">Methylobacterium brachythecii</name>
    <dbReference type="NCBI Taxonomy" id="1176177"/>
    <lineage>
        <taxon>Bacteria</taxon>
        <taxon>Pseudomonadati</taxon>
        <taxon>Pseudomonadota</taxon>
        <taxon>Alphaproteobacteria</taxon>
        <taxon>Hyphomicrobiales</taxon>
        <taxon>Methylobacteriaceae</taxon>
        <taxon>Methylobacterium</taxon>
    </lineage>
</organism>
<dbReference type="SUPFAM" id="SSF58104">
    <property type="entry name" value="Methyl-accepting chemotaxis protein (MCP) signaling domain"/>
    <property type="match status" value="1"/>
</dbReference>
<dbReference type="InterPro" id="IPR004090">
    <property type="entry name" value="Chemotax_Me-accpt_rcpt"/>
</dbReference>
<reference evidence="11" key="1">
    <citation type="journal article" date="2019" name="Int. J. Syst. Evol. Microbiol.">
        <title>The Global Catalogue of Microorganisms (GCM) 10K type strain sequencing project: providing services to taxonomists for standard genome sequencing and annotation.</title>
        <authorList>
            <consortium name="The Broad Institute Genomics Platform"/>
            <consortium name="The Broad Institute Genome Sequencing Center for Infectious Disease"/>
            <person name="Wu L."/>
            <person name="Ma J."/>
        </authorList>
    </citation>
    <scope>NUCLEOTIDE SEQUENCE [LARGE SCALE GENOMIC DNA]</scope>
    <source>
        <strain evidence="11">NBRC 107710</strain>
    </source>
</reference>
<keyword evidence="2" id="KW-0997">Cell inner membrane</keyword>
<dbReference type="SMART" id="SM00283">
    <property type="entry name" value="MA"/>
    <property type="match status" value="1"/>
</dbReference>
<evidence type="ECO:0000259" key="8">
    <source>
        <dbReference type="PROSITE" id="PS50192"/>
    </source>
</evidence>
<dbReference type="PROSITE" id="PS50885">
    <property type="entry name" value="HAMP"/>
    <property type="match status" value="1"/>
</dbReference>
<keyword evidence="6" id="KW-1133">Transmembrane helix</keyword>
<proteinExistence type="inferred from homology"/>
<comment type="caution">
    <text evidence="10">The sequence shown here is derived from an EMBL/GenBank/DDBJ whole genome shotgun (WGS) entry which is preliminary data.</text>
</comment>
<evidence type="ECO:0000313" key="10">
    <source>
        <dbReference type="EMBL" id="GLS42748.1"/>
    </source>
</evidence>
<keyword evidence="3 5" id="KW-0807">Transducer</keyword>
<gene>
    <name evidence="10" type="ORF">GCM10007884_07330</name>
</gene>